<evidence type="ECO:0000259" key="1">
    <source>
        <dbReference type="Pfam" id="PF00483"/>
    </source>
</evidence>
<gene>
    <name evidence="2" type="ORF">LCGC14_0018100</name>
</gene>
<evidence type="ECO:0000313" key="2">
    <source>
        <dbReference type="EMBL" id="KKO11329.1"/>
    </source>
</evidence>
<dbReference type="InterPro" id="IPR029044">
    <property type="entry name" value="Nucleotide-diphossugar_trans"/>
</dbReference>
<dbReference type="InterPro" id="IPR005835">
    <property type="entry name" value="NTP_transferase_dom"/>
</dbReference>
<comment type="caution">
    <text evidence="2">The sequence shown here is derived from an EMBL/GenBank/DDBJ whole genome shotgun (WGS) entry which is preliminary data.</text>
</comment>
<sequence length="244" mass="26927">MTANRDMTDMKVCILAGGLGKRLGSVTANIPKPMVLVDGQPFLLRQMEHFASLGFDRFVLAVGHLWEQIRDHFGDGSRFGWQVEYSVEPQPLDTGGAALWAQPLWGERVLVANGDTHLPYDWRAMVAAHSATDAPVTMALVHQDDSARFGKVLVRDGEVIGFEEKTPHAGPGWINAGVYVLEREALASRQRGQAFSLERDIFPSLTGRIAAYPCDGPFVDIGTPQSLDAFRRNCGLHQEERISQ</sequence>
<protein>
    <recommendedName>
        <fullName evidence="1">Nucleotidyl transferase domain-containing protein</fullName>
    </recommendedName>
</protein>
<dbReference type="PANTHER" id="PTHR22572">
    <property type="entry name" value="SUGAR-1-PHOSPHATE GUANYL TRANSFERASE"/>
    <property type="match status" value="1"/>
</dbReference>
<feature type="domain" description="Nucleotidyl transferase" evidence="1">
    <location>
        <begin position="12"/>
        <end position="227"/>
    </location>
</feature>
<proteinExistence type="predicted"/>
<reference evidence="2" key="1">
    <citation type="journal article" date="2015" name="Nature">
        <title>Complex archaea that bridge the gap between prokaryotes and eukaryotes.</title>
        <authorList>
            <person name="Spang A."/>
            <person name="Saw J.H."/>
            <person name="Jorgensen S.L."/>
            <person name="Zaremba-Niedzwiedzka K."/>
            <person name="Martijn J."/>
            <person name="Lind A.E."/>
            <person name="van Eijk R."/>
            <person name="Schleper C."/>
            <person name="Guy L."/>
            <person name="Ettema T.J."/>
        </authorList>
    </citation>
    <scope>NUCLEOTIDE SEQUENCE</scope>
</reference>
<name>A0A0F9Z2K3_9ZZZZ</name>
<organism evidence="2">
    <name type="scientific">marine sediment metagenome</name>
    <dbReference type="NCBI Taxonomy" id="412755"/>
    <lineage>
        <taxon>unclassified sequences</taxon>
        <taxon>metagenomes</taxon>
        <taxon>ecological metagenomes</taxon>
    </lineage>
</organism>
<dbReference type="EMBL" id="LAZR01000003">
    <property type="protein sequence ID" value="KKO11329.1"/>
    <property type="molecule type" value="Genomic_DNA"/>
</dbReference>
<dbReference type="CDD" id="cd06915">
    <property type="entry name" value="NTP_transferase_WcbM_like"/>
    <property type="match status" value="1"/>
</dbReference>
<dbReference type="Pfam" id="PF00483">
    <property type="entry name" value="NTP_transferase"/>
    <property type="match status" value="1"/>
</dbReference>
<dbReference type="InterPro" id="IPR050486">
    <property type="entry name" value="Mannose-1P_guanyltransferase"/>
</dbReference>
<dbReference type="SUPFAM" id="SSF53448">
    <property type="entry name" value="Nucleotide-diphospho-sugar transferases"/>
    <property type="match status" value="1"/>
</dbReference>
<dbReference type="Gene3D" id="3.90.550.10">
    <property type="entry name" value="Spore Coat Polysaccharide Biosynthesis Protein SpsA, Chain A"/>
    <property type="match status" value="1"/>
</dbReference>
<dbReference type="AlphaFoldDB" id="A0A0F9Z2K3"/>
<accession>A0A0F9Z2K3</accession>